<name>A0A4Z1CGW6_9ACTN</name>
<evidence type="ECO:0000259" key="6">
    <source>
        <dbReference type="Pfam" id="PF13458"/>
    </source>
</evidence>
<evidence type="ECO:0000313" key="8">
    <source>
        <dbReference type="Proteomes" id="UP000297496"/>
    </source>
</evidence>
<dbReference type="PANTHER" id="PTHR30483:SF6">
    <property type="entry name" value="PERIPLASMIC BINDING PROTEIN OF ABC TRANSPORTER FOR NATURAL AMINO ACIDS"/>
    <property type="match status" value="1"/>
</dbReference>
<evidence type="ECO:0000313" key="7">
    <source>
        <dbReference type="EMBL" id="TGN65785.1"/>
    </source>
</evidence>
<feature type="domain" description="Leucine-binding protein" evidence="6">
    <location>
        <begin position="38"/>
        <end position="386"/>
    </location>
</feature>
<evidence type="ECO:0000256" key="4">
    <source>
        <dbReference type="ARBA" id="ARBA00022970"/>
    </source>
</evidence>
<keyword evidence="8" id="KW-1185">Reference proteome</keyword>
<dbReference type="InterPro" id="IPR028081">
    <property type="entry name" value="Leu-bd"/>
</dbReference>
<comment type="similarity">
    <text evidence="1">Belongs to the leucine-binding protein family.</text>
</comment>
<dbReference type="InterPro" id="IPR000709">
    <property type="entry name" value="Leu_Ile_Val-bd"/>
</dbReference>
<feature type="signal peptide" evidence="5">
    <location>
        <begin position="1"/>
        <end position="26"/>
    </location>
</feature>
<accession>A0A4Z1CGW6</accession>
<organism evidence="7 8">
    <name type="scientific">Nocardioides eburneiflavus</name>
    <dbReference type="NCBI Taxonomy" id="2518372"/>
    <lineage>
        <taxon>Bacteria</taxon>
        <taxon>Bacillati</taxon>
        <taxon>Actinomycetota</taxon>
        <taxon>Actinomycetes</taxon>
        <taxon>Propionibacteriales</taxon>
        <taxon>Nocardioidaceae</taxon>
        <taxon>Nocardioides</taxon>
    </lineage>
</organism>
<comment type="caution">
    <text evidence="7">The sequence shown here is derived from an EMBL/GenBank/DDBJ whole genome shotgun (WGS) entry which is preliminary data.</text>
</comment>
<dbReference type="OrthoDB" id="7337537at2"/>
<dbReference type="GO" id="GO:0006865">
    <property type="term" value="P:amino acid transport"/>
    <property type="evidence" value="ECO:0007669"/>
    <property type="project" value="UniProtKB-KW"/>
</dbReference>
<reference evidence="7 8" key="1">
    <citation type="submission" date="2019-04" db="EMBL/GenBank/DDBJ databases">
        <title>Three New Species of Nocardioides, Nocardioides euryhalodurans sp. nov., Nocardioides seonyuensis sp. nov. and Nocardioides eburneoflavus sp. nov. Isolated from Soil.</title>
        <authorList>
            <person name="Roh S.G."/>
            <person name="Lee C."/>
            <person name="Kim M.-K."/>
            <person name="Kim S.B."/>
        </authorList>
    </citation>
    <scope>NUCLEOTIDE SEQUENCE [LARGE SCALE GENOMIC DNA]</scope>
    <source>
        <strain evidence="7 8">MMS17-SY213</strain>
    </source>
</reference>
<gene>
    <name evidence="7" type="ORF">EXE59_18860</name>
</gene>
<sequence>MSTTAHKASRAMLGAAALSGCLFFTAGCSVPEAEQGDTIKIGAILPVTGPVSEWGESNKAVLEMFEDEVNDAGGIEGKDLEIVVYDSGAKPAEAANLVRKLASQDNVIGILGPFTSSEAEVAFPVANQLKVPVISQASSKPGVAEQNRPWAFRNTVNEGAYLGAVVPEMKKDLGATSVAVAYDSADAVGTSIGTGIMPPVVEANGLELTTGTSPVTFTTTDIDLKAQVSSLIKTDADAIGLGAFYNGAGKLLREMSSRGANTPIFGGSTLVSANILEAAPKTTIYSSGTYFPGAEDAADWTAEVEKVFAEEGVPGSPTMFDSQVYEAASMYVEAIKAGDLSDADVEAARIGIRDFLTDMKDFQGLTTVISMQETGDVSREFYVLKGAGGEWSVLASATP</sequence>
<evidence type="ECO:0000256" key="2">
    <source>
        <dbReference type="ARBA" id="ARBA00022448"/>
    </source>
</evidence>
<dbReference type="InterPro" id="IPR051010">
    <property type="entry name" value="BCAA_transport"/>
</dbReference>
<dbReference type="Pfam" id="PF13458">
    <property type="entry name" value="Peripla_BP_6"/>
    <property type="match status" value="1"/>
</dbReference>
<dbReference type="PRINTS" id="PR00337">
    <property type="entry name" value="LEUILEVALBP"/>
</dbReference>
<feature type="chain" id="PRO_5038819102" description="Leucine-binding protein domain-containing protein" evidence="5">
    <location>
        <begin position="27"/>
        <end position="399"/>
    </location>
</feature>
<dbReference type="PANTHER" id="PTHR30483">
    <property type="entry name" value="LEUCINE-SPECIFIC-BINDING PROTEIN"/>
    <property type="match status" value="1"/>
</dbReference>
<keyword evidence="3 5" id="KW-0732">Signal</keyword>
<keyword evidence="4" id="KW-0029">Amino-acid transport</keyword>
<dbReference type="Proteomes" id="UP000297496">
    <property type="component" value="Unassembled WGS sequence"/>
</dbReference>
<proteinExistence type="inferred from homology"/>
<evidence type="ECO:0000256" key="5">
    <source>
        <dbReference type="SAM" id="SignalP"/>
    </source>
</evidence>
<dbReference type="Gene3D" id="3.40.50.2300">
    <property type="match status" value="2"/>
</dbReference>
<dbReference type="RefSeq" id="WP_135840276.1">
    <property type="nucleotide sequence ID" value="NZ_SRRO01000001.1"/>
</dbReference>
<evidence type="ECO:0000256" key="1">
    <source>
        <dbReference type="ARBA" id="ARBA00010062"/>
    </source>
</evidence>
<dbReference type="SUPFAM" id="SSF53822">
    <property type="entry name" value="Periplasmic binding protein-like I"/>
    <property type="match status" value="1"/>
</dbReference>
<dbReference type="AlphaFoldDB" id="A0A4Z1CGW6"/>
<dbReference type="EMBL" id="SRRO01000001">
    <property type="protein sequence ID" value="TGN65785.1"/>
    <property type="molecule type" value="Genomic_DNA"/>
</dbReference>
<protein>
    <recommendedName>
        <fullName evidence="6">Leucine-binding protein domain-containing protein</fullName>
    </recommendedName>
</protein>
<keyword evidence="2" id="KW-0813">Transport</keyword>
<dbReference type="InterPro" id="IPR028082">
    <property type="entry name" value="Peripla_BP_I"/>
</dbReference>
<dbReference type="PROSITE" id="PS51257">
    <property type="entry name" value="PROKAR_LIPOPROTEIN"/>
    <property type="match status" value="1"/>
</dbReference>
<evidence type="ECO:0000256" key="3">
    <source>
        <dbReference type="ARBA" id="ARBA00022729"/>
    </source>
</evidence>